<feature type="region of interest" description="Disordered" evidence="1">
    <location>
        <begin position="1"/>
        <end position="37"/>
    </location>
</feature>
<dbReference type="Gramene" id="OMERI07G03100.1">
    <property type="protein sequence ID" value="OMERI07G03100.1"/>
    <property type="gene ID" value="OMERI07G03100"/>
</dbReference>
<dbReference type="HOGENOM" id="CLU_1790004_0_0_1"/>
<dbReference type="Proteomes" id="UP000008021">
    <property type="component" value="Chromosome 7"/>
</dbReference>
<feature type="compositionally biased region" description="Acidic residues" evidence="1">
    <location>
        <begin position="13"/>
        <end position="22"/>
    </location>
</feature>
<name>A0A0E0E7Z2_9ORYZ</name>
<sequence>METDEPATKAAGELEEDEEEESSGGGGTEPEVSATPAVVVSSLSHMFTGEEKETVGERGILGQKEPIKGCIKQREAKELVKVKGQKEPIKGCIKQREAKELVKVKWIHLAPVKSRGDLDALRGPLLASIREMGDHCNSPANDDSL</sequence>
<organism evidence="2">
    <name type="scientific">Oryza meridionalis</name>
    <dbReference type="NCBI Taxonomy" id="40149"/>
    <lineage>
        <taxon>Eukaryota</taxon>
        <taxon>Viridiplantae</taxon>
        <taxon>Streptophyta</taxon>
        <taxon>Embryophyta</taxon>
        <taxon>Tracheophyta</taxon>
        <taxon>Spermatophyta</taxon>
        <taxon>Magnoliopsida</taxon>
        <taxon>Liliopsida</taxon>
        <taxon>Poales</taxon>
        <taxon>Poaceae</taxon>
        <taxon>BOP clade</taxon>
        <taxon>Oryzoideae</taxon>
        <taxon>Oryzeae</taxon>
        <taxon>Oryzinae</taxon>
        <taxon>Oryza</taxon>
    </lineage>
</organism>
<keyword evidence="3" id="KW-1185">Reference proteome</keyword>
<reference evidence="2" key="2">
    <citation type="submission" date="2018-05" db="EMBL/GenBank/DDBJ databases">
        <title>OmerRS3 (Oryza meridionalis Reference Sequence Version 3).</title>
        <authorList>
            <person name="Zhang J."/>
            <person name="Kudrna D."/>
            <person name="Lee S."/>
            <person name="Talag J."/>
            <person name="Welchert J."/>
            <person name="Wing R.A."/>
        </authorList>
    </citation>
    <scope>NUCLEOTIDE SEQUENCE [LARGE SCALE GENOMIC DNA]</scope>
    <source>
        <strain evidence="2">cv. OR44</strain>
    </source>
</reference>
<evidence type="ECO:0000313" key="2">
    <source>
        <dbReference type="EnsemblPlants" id="OMERI07G03100.1"/>
    </source>
</evidence>
<proteinExistence type="predicted"/>
<dbReference type="AlphaFoldDB" id="A0A0E0E7Z2"/>
<evidence type="ECO:0000256" key="1">
    <source>
        <dbReference type="SAM" id="MobiDB-lite"/>
    </source>
</evidence>
<dbReference type="EnsemblPlants" id="OMERI07G03100.1">
    <property type="protein sequence ID" value="OMERI07G03100.1"/>
    <property type="gene ID" value="OMERI07G03100"/>
</dbReference>
<reference evidence="2" key="1">
    <citation type="submission" date="2015-04" db="UniProtKB">
        <authorList>
            <consortium name="EnsemblPlants"/>
        </authorList>
    </citation>
    <scope>IDENTIFICATION</scope>
</reference>
<protein>
    <submittedName>
        <fullName evidence="2">Uncharacterized protein</fullName>
    </submittedName>
</protein>
<evidence type="ECO:0000313" key="3">
    <source>
        <dbReference type="Proteomes" id="UP000008021"/>
    </source>
</evidence>
<accession>A0A0E0E7Z2</accession>